<dbReference type="Proteomes" id="UP000761264">
    <property type="component" value="Unassembled WGS sequence"/>
</dbReference>
<feature type="transmembrane region" description="Helical" evidence="5">
    <location>
        <begin position="128"/>
        <end position="161"/>
    </location>
</feature>
<dbReference type="RefSeq" id="WP_167226287.1">
    <property type="nucleotide sequence ID" value="NZ_JAAQPH010000012.1"/>
</dbReference>
<comment type="caution">
    <text evidence="6">The sequence shown here is derived from an EMBL/GenBank/DDBJ whole genome shotgun (WGS) entry which is preliminary data.</text>
</comment>
<evidence type="ECO:0000313" key="6">
    <source>
        <dbReference type="EMBL" id="NIA70054.1"/>
    </source>
</evidence>
<feature type="transmembrane region" description="Helical" evidence="5">
    <location>
        <begin position="208"/>
        <end position="228"/>
    </location>
</feature>
<organism evidence="6 7">
    <name type="scientific">Pelagibius litoralis</name>
    <dbReference type="NCBI Taxonomy" id="374515"/>
    <lineage>
        <taxon>Bacteria</taxon>
        <taxon>Pseudomonadati</taxon>
        <taxon>Pseudomonadota</taxon>
        <taxon>Alphaproteobacteria</taxon>
        <taxon>Rhodospirillales</taxon>
        <taxon>Rhodovibrionaceae</taxon>
        <taxon>Pelagibius</taxon>
    </lineage>
</organism>
<keyword evidence="7" id="KW-1185">Reference proteome</keyword>
<protein>
    <recommendedName>
        <fullName evidence="8">Protein-S-isoprenylcysteine O-methyltransferase Ste14</fullName>
    </recommendedName>
</protein>
<feature type="transmembrane region" description="Helical" evidence="5">
    <location>
        <begin position="182"/>
        <end position="202"/>
    </location>
</feature>
<evidence type="ECO:0000256" key="5">
    <source>
        <dbReference type="SAM" id="Phobius"/>
    </source>
</evidence>
<feature type="transmembrane region" description="Helical" evidence="5">
    <location>
        <begin position="59"/>
        <end position="76"/>
    </location>
</feature>
<keyword evidence="3 5" id="KW-1133">Transmembrane helix</keyword>
<dbReference type="EMBL" id="JAAQPH010000012">
    <property type="protein sequence ID" value="NIA70054.1"/>
    <property type="molecule type" value="Genomic_DNA"/>
</dbReference>
<evidence type="ECO:0000313" key="7">
    <source>
        <dbReference type="Proteomes" id="UP000761264"/>
    </source>
</evidence>
<feature type="transmembrane region" description="Helical" evidence="5">
    <location>
        <begin position="88"/>
        <end position="108"/>
    </location>
</feature>
<evidence type="ECO:0000256" key="4">
    <source>
        <dbReference type="ARBA" id="ARBA00023136"/>
    </source>
</evidence>
<dbReference type="Gene3D" id="1.20.120.1630">
    <property type="match status" value="1"/>
</dbReference>
<dbReference type="InterPro" id="IPR007318">
    <property type="entry name" value="Phopholipid_MeTrfase"/>
</dbReference>
<sequence length="393" mass="44157">MPLQIRSTMNSVRKKLASGTVIFLYWLIMLEGILMASPFGILLYSFYDPFLAGARQSELTAWVAAFFLPQSVYATNSSFIEFIRHGEYLFYIGLAGFFVSAAPVYWAKLTRKGMVSGFIYAYIRHPQYLFFMLSAFGLLFIWPRMMMLLLFLIMSVFYFYLAKFEERRMQAQYPDYSAYMQRTAMFIPGNPGGRLFGLLFGWVPSRKLAQLIAVLSIVIVASAGAIGLRNLSIANISVAALPDQKILAISVFPHDEAYLRDAVTKAIADDAVRSALDTQGNVSFTAHILPKNYGMLGKFVSINEHHEAEIISNFTNRLSLKGFLWGTESDDVKIVLSKIDKPGKRFVPLAEIMDMSAKMTPVLIVDLNLPTGVLTNLTMTDTTYYGDVPQPIF</sequence>
<reference evidence="6" key="1">
    <citation type="submission" date="2020-03" db="EMBL/GenBank/DDBJ databases">
        <title>Genome of Pelagibius litoralis DSM 21314T.</title>
        <authorList>
            <person name="Wang G."/>
        </authorList>
    </citation>
    <scope>NUCLEOTIDE SEQUENCE</scope>
    <source>
        <strain evidence="6">DSM 21314</strain>
    </source>
</reference>
<feature type="transmembrane region" description="Helical" evidence="5">
    <location>
        <begin position="21"/>
        <end position="47"/>
    </location>
</feature>
<keyword evidence="4 5" id="KW-0472">Membrane</keyword>
<accession>A0A967EZ43</accession>
<keyword evidence="2 5" id="KW-0812">Transmembrane</keyword>
<name>A0A967EZ43_9PROT</name>
<evidence type="ECO:0000256" key="2">
    <source>
        <dbReference type="ARBA" id="ARBA00022692"/>
    </source>
</evidence>
<evidence type="ECO:0008006" key="8">
    <source>
        <dbReference type="Google" id="ProtNLM"/>
    </source>
</evidence>
<dbReference type="GO" id="GO:0012505">
    <property type="term" value="C:endomembrane system"/>
    <property type="evidence" value="ECO:0007669"/>
    <property type="project" value="UniProtKB-SubCell"/>
</dbReference>
<proteinExistence type="predicted"/>
<comment type="subcellular location">
    <subcellularLocation>
        <location evidence="1">Endomembrane system</location>
        <topology evidence="1">Multi-pass membrane protein</topology>
    </subcellularLocation>
</comment>
<evidence type="ECO:0000256" key="1">
    <source>
        <dbReference type="ARBA" id="ARBA00004127"/>
    </source>
</evidence>
<dbReference type="AlphaFoldDB" id="A0A967EZ43"/>
<evidence type="ECO:0000256" key="3">
    <source>
        <dbReference type="ARBA" id="ARBA00022989"/>
    </source>
</evidence>
<gene>
    <name evidence="6" type="ORF">HBA54_15725</name>
</gene>
<dbReference type="Pfam" id="PF04191">
    <property type="entry name" value="PEMT"/>
    <property type="match status" value="1"/>
</dbReference>